<feature type="compositionally biased region" description="Low complexity" evidence="5">
    <location>
        <begin position="44"/>
        <end position="56"/>
    </location>
</feature>
<dbReference type="Proteomes" id="UP000437017">
    <property type="component" value="Unassembled WGS sequence"/>
</dbReference>
<comment type="caution">
    <text evidence="6">The sequence shown here is derived from an EMBL/GenBank/DDBJ whole genome shotgun (WGS) entry which is preliminary data.</text>
</comment>
<comment type="subcellular location">
    <subcellularLocation>
        <location evidence="1">Nucleus</location>
    </subcellularLocation>
</comment>
<protein>
    <submittedName>
        <fullName evidence="6">Uncharacterized protein</fullName>
    </submittedName>
</protein>
<keyword evidence="3" id="KW-0677">Repeat</keyword>
<dbReference type="PANTHER" id="PTHR45891:SF4">
    <property type="entry name" value="ZINC FINGER HOMEOBOX PROTEIN 3"/>
    <property type="match status" value="1"/>
</dbReference>
<evidence type="ECO:0000256" key="3">
    <source>
        <dbReference type="ARBA" id="ARBA00022737"/>
    </source>
</evidence>
<dbReference type="GO" id="GO:0045664">
    <property type="term" value="P:regulation of neuron differentiation"/>
    <property type="evidence" value="ECO:0007669"/>
    <property type="project" value="TreeGrafter"/>
</dbReference>
<accession>A0A643BYQ1</accession>
<gene>
    <name evidence="6" type="ORF">E2I00_010229</name>
</gene>
<dbReference type="GO" id="GO:0005634">
    <property type="term" value="C:nucleus"/>
    <property type="evidence" value="ECO:0007669"/>
    <property type="project" value="UniProtKB-SubCell"/>
</dbReference>
<evidence type="ECO:0000256" key="5">
    <source>
        <dbReference type="SAM" id="MobiDB-lite"/>
    </source>
</evidence>
<evidence type="ECO:0000256" key="1">
    <source>
        <dbReference type="ARBA" id="ARBA00004123"/>
    </source>
</evidence>
<evidence type="ECO:0000256" key="2">
    <source>
        <dbReference type="ARBA" id="ARBA00022723"/>
    </source>
</evidence>
<reference evidence="6 7" key="1">
    <citation type="journal article" date="2019" name="PLoS ONE">
        <title>Genomic analyses reveal an absence of contemporary introgressive admixture between fin whales and blue whales, despite known hybrids.</title>
        <authorList>
            <person name="Westbury M.V."/>
            <person name="Petersen B."/>
            <person name="Lorenzen E.D."/>
        </authorList>
    </citation>
    <scope>NUCLEOTIDE SEQUENCE [LARGE SCALE GENOMIC DNA]</scope>
    <source>
        <strain evidence="6">FinWhale-01</strain>
    </source>
</reference>
<dbReference type="GO" id="GO:0000978">
    <property type="term" value="F:RNA polymerase II cis-regulatory region sequence-specific DNA binding"/>
    <property type="evidence" value="ECO:0007669"/>
    <property type="project" value="TreeGrafter"/>
</dbReference>
<dbReference type="EMBL" id="SGJD01003374">
    <property type="protein sequence ID" value="KAB0393034.1"/>
    <property type="molecule type" value="Genomic_DNA"/>
</dbReference>
<keyword evidence="2" id="KW-0479">Metal-binding</keyword>
<dbReference type="InterPro" id="IPR051968">
    <property type="entry name" value="ZnFinger_Homeobox_TR"/>
</dbReference>
<keyword evidence="4" id="KW-0862">Zinc</keyword>
<keyword evidence="7" id="KW-1185">Reference proteome</keyword>
<evidence type="ECO:0000313" key="6">
    <source>
        <dbReference type="EMBL" id="KAB0393034.1"/>
    </source>
</evidence>
<name>A0A643BYQ1_BALPH</name>
<sequence length="126" mass="14296">MYGMEGLFPYSPALSQALMGLSPGSLLQQYQQYQQSLQEAIQQQQQRQLQQQKVQQPKASQTPVPQGAASPDKDPAKESPRPEEQKNAPRNFEDCECRFHLVTFRASSPVLKPLIDFAKRLEHSKI</sequence>
<feature type="region of interest" description="Disordered" evidence="5">
    <location>
        <begin position="44"/>
        <end position="92"/>
    </location>
</feature>
<feature type="compositionally biased region" description="Basic and acidic residues" evidence="5">
    <location>
        <begin position="71"/>
        <end position="92"/>
    </location>
</feature>
<dbReference type="AlphaFoldDB" id="A0A643BYQ1"/>
<organism evidence="6 7">
    <name type="scientific">Balaenoptera physalus</name>
    <name type="common">Fin whale</name>
    <name type="synonym">Balaena physalus</name>
    <dbReference type="NCBI Taxonomy" id="9770"/>
    <lineage>
        <taxon>Eukaryota</taxon>
        <taxon>Metazoa</taxon>
        <taxon>Chordata</taxon>
        <taxon>Craniata</taxon>
        <taxon>Vertebrata</taxon>
        <taxon>Euteleostomi</taxon>
        <taxon>Mammalia</taxon>
        <taxon>Eutheria</taxon>
        <taxon>Laurasiatheria</taxon>
        <taxon>Artiodactyla</taxon>
        <taxon>Whippomorpha</taxon>
        <taxon>Cetacea</taxon>
        <taxon>Mysticeti</taxon>
        <taxon>Balaenopteridae</taxon>
        <taxon>Balaenoptera</taxon>
    </lineage>
</organism>
<dbReference type="GO" id="GO:0046872">
    <property type="term" value="F:metal ion binding"/>
    <property type="evidence" value="ECO:0007669"/>
    <property type="project" value="UniProtKB-KW"/>
</dbReference>
<evidence type="ECO:0000256" key="4">
    <source>
        <dbReference type="ARBA" id="ARBA00022833"/>
    </source>
</evidence>
<dbReference type="PANTHER" id="PTHR45891">
    <property type="entry name" value="ZINC FINGER HOMEOBOX PROTEIN"/>
    <property type="match status" value="1"/>
</dbReference>
<dbReference type="GO" id="GO:0000981">
    <property type="term" value="F:DNA-binding transcription factor activity, RNA polymerase II-specific"/>
    <property type="evidence" value="ECO:0007669"/>
    <property type="project" value="TreeGrafter"/>
</dbReference>
<evidence type="ECO:0000313" key="7">
    <source>
        <dbReference type="Proteomes" id="UP000437017"/>
    </source>
</evidence>
<proteinExistence type="predicted"/>